<dbReference type="AlphaFoldDB" id="A0A838L6Q7"/>
<evidence type="ECO:0000313" key="5">
    <source>
        <dbReference type="EMBL" id="MBA2934620.1"/>
    </source>
</evidence>
<dbReference type="GO" id="GO:0003677">
    <property type="term" value="F:DNA binding"/>
    <property type="evidence" value="ECO:0007669"/>
    <property type="project" value="UniProtKB-KW"/>
</dbReference>
<keyword evidence="2" id="KW-0238">DNA-binding</keyword>
<evidence type="ECO:0000256" key="1">
    <source>
        <dbReference type="ARBA" id="ARBA00023015"/>
    </source>
</evidence>
<proteinExistence type="predicted"/>
<dbReference type="Proteomes" id="UP000570166">
    <property type="component" value="Unassembled WGS sequence"/>
</dbReference>
<comment type="caution">
    <text evidence="5">The sequence shown here is derived from an EMBL/GenBank/DDBJ whole genome shotgun (WGS) entry which is preliminary data.</text>
</comment>
<feature type="domain" description="HTH gntR-type" evidence="4">
    <location>
        <begin position="5"/>
        <end position="72"/>
    </location>
</feature>
<accession>A0A838L6Q7</accession>
<keyword evidence="1" id="KW-0805">Transcription regulation</keyword>
<evidence type="ECO:0000313" key="6">
    <source>
        <dbReference type="Proteomes" id="UP000570166"/>
    </source>
</evidence>
<dbReference type="PANTHER" id="PTHR43537">
    <property type="entry name" value="TRANSCRIPTIONAL REGULATOR, GNTR FAMILY"/>
    <property type="match status" value="1"/>
</dbReference>
<dbReference type="Gene3D" id="1.10.10.10">
    <property type="entry name" value="Winged helix-like DNA-binding domain superfamily/Winged helix DNA-binding domain"/>
    <property type="match status" value="1"/>
</dbReference>
<dbReference type="Pfam" id="PF00392">
    <property type="entry name" value="GntR"/>
    <property type="match status" value="1"/>
</dbReference>
<reference evidence="5 6" key="1">
    <citation type="submission" date="2020-07" db="EMBL/GenBank/DDBJ databases">
        <authorList>
            <person name="Sun Q."/>
        </authorList>
    </citation>
    <scope>NUCLEOTIDE SEQUENCE [LARGE SCALE GENOMIC DNA]</scope>
    <source>
        <strain evidence="5 6">CGMCC 1.13654</strain>
    </source>
</reference>
<dbReference type="PANTHER" id="PTHR43537:SF45">
    <property type="entry name" value="GNTR FAMILY REGULATORY PROTEIN"/>
    <property type="match status" value="1"/>
</dbReference>
<name>A0A838L6Q7_9SPHN</name>
<evidence type="ECO:0000256" key="2">
    <source>
        <dbReference type="ARBA" id="ARBA00023125"/>
    </source>
</evidence>
<dbReference type="PROSITE" id="PS50949">
    <property type="entry name" value="HTH_GNTR"/>
    <property type="match status" value="1"/>
</dbReference>
<dbReference type="SMART" id="SM00345">
    <property type="entry name" value="HTH_GNTR"/>
    <property type="match status" value="1"/>
</dbReference>
<protein>
    <submittedName>
        <fullName evidence="5">GntR family transcriptional regulator</fullName>
    </submittedName>
</protein>
<dbReference type="SUPFAM" id="SSF46785">
    <property type="entry name" value="Winged helix' DNA-binding domain"/>
    <property type="match status" value="1"/>
</dbReference>
<dbReference type="RefSeq" id="WP_160366077.1">
    <property type="nucleotide sequence ID" value="NZ_JACEIB010000006.1"/>
</dbReference>
<sequence>MAPDPVLHERIYAGFKDDLREGRLPPGHHIDLQAISERYRASVTPVREVVCRLMGEGLAEFQRHGGFHVATLSANEIRDLYVLNSTIVLRAIQTCTDADLDEAMGAICYPRPGATPLEVASCSASIFSTLVGSANNSAFLKLVENINDRLGFVRIAECHLLRDVHRELLMLNHGPNGQLRRTLNRRITNYHRRRIHIVERIADERIM</sequence>
<keyword evidence="6" id="KW-1185">Reference proteome</keyword>
<organism evidence="5 6">
    <name type="scientific">Sphingomonas chungangi</name>
    <dbReference type="NCBI Taxonomy" id="2683589"/>
    <lineage>
        <taxon>Bacteria</taxon>
        <taxon>Pseudomonadati</taxon>
        <taxon>Pseudomonadota</taxon>
        <taxon>Alphaproteobacteria</taxon>
        <taxon>Sphingomonadales</taxon>
        <taxon>Sphingomonadaceae</taxon>
        <taxon>Sphingomonas</taxon>
    </lineage>
</organism>
<dbReference type="GO" id="GO:0003700">
    <property type="term" value="F:DNA-binding transcription factor activity"/>
    <property type="evidence" value="ECO:0007669"/>
    <property type="project" value="InterPro"/>
</dbReference>
<evidence type="ECO:0000256" key="3">
    <source>
        <dbReference type="ARBA" id="ARBA00023163"/>
    </source>
</evidence>
<keyword evidence="3" id="KW-0804">Transcription</keyword>
<dbReference type="InterPro" id="IPR036388">
    <property type="entry name" value="WH-like_DNA-bd_sf"/>
</dbReference>
<dbReference type="EMBL" id="JACEIB010000006">
    <property type="protein sequence ID" value="MBA2934620.1"/>
    <property type="molecule type" value="Genomic_DNA"/>
</dbReference>
<evidence type="ECO:0000259" key="4">
    <source>
        <dbReference type="PROSITE" id="PS50949"/>
    </source>
</evidence>
<dbReference type="InterPro" id="IPR000524">
    <property type="entry name" value="Tscrpt_reg_HTH_GntR"/>
</dbReference>
<gene>
    <name evidence="5" type="ORF">HZF05_10990</name>
</gene>
<dbReference type="InterPro" id="IPR036390">
    <property type="entry name" value="WH_DNA-bd_sf"/>
</dbReference>